<name>A0A0D2M8E7_HYPSF</name>
<keyword evidence="5" id="KW-1185">Reference proteome</keyword>
<dbReference type="STRING" id="945553.A0A0D2M8E7"/>
<dbReference type="InterPro" id="IPR027806">
    <property type="entry name" value="HARBI1_dom"/>
</dbReference>
<organism evidence="4 5">
    <name type="scientific">Hypholoma sublateritium (strain FD-334 SS-4)</name>
    <dbReference type="NCBI Taxonomy" id="945553"/>
    <lineage>
        <taxon>Eukaryota</taxon>
        <taxon>Fungi</taxon>
        <taxon>Dikarya</taxon>
        <taxon>Basidiomycota</taxon>
        <taxon>Agaricomycotina</taxon>
        <taxon>Agaricomycetes</taxon>
        <taxon>Agaricomycetidae</taxon>
        <taxon>Agaricales</taxon>
        <taxon>Agaricineae</taxon>
        <taxon>Strophariaceae</taxon>
        <taxon>Hypholoma</taxon>
    </lineage>
</organism>
<feature type="domain" description="DDE Tnp4" evidence="3">
    <location>
        <begin position="114"/>
        <end position="199"/>
    </location>
</feature>
<accession>A0A0D2M8E7</accession>
<dbReference type="OrthoDB" id="3246760at2759"/>
<evidence type="ECO:0000259" key="3">
    <source>
        <dbReference type="Pfam" id="PF13359"/>
    </source>
</evidence>
<gene>
    <name evidence="4" type="ORF">HYPSUDRAFT_69146</name>
</gene>
<evidence type="ECO:0000256" key="1">
    <source>
        <dbReference type="ARBA" id="ARBA00001968"/>
    </source>
</evidence>
<dbReference type="AlphaFoldDB" id="A0A0D2M8E7"/>
<comment type="cofactor">
    <cofactor evidence="1">
        <name>a divalent metal cation</name>
        <dbReference type="ChEBI" id="CHEBI:60240"/>
    </cofactor>
</comment>
<dbReference type="EMBL" id="KN817576">
    <property type="protein sequence ID" value="KJA19583.1"/>
    <property type="molecule type" value="Genomic_DNA"/>
</dbReference>
<protein>
    <recommendedName>
        <fullName evidence="3">DDE Tnp4 domain-containing protein</fullName>
    </recommendedName>
</protein>
<evidence type="ECO:0000313" key="5">
    <source>
        <dbReference type="Proteomes" id="UP000054270"/>
    </source>
</evidence>
<reference evidence="5" key="1">
    <citation type="submission" date="2014-04" db="EMBL/GenBank/DDBJ databases">
        <title>Evolutionary Origins and Diversification of the Mycorrhizal Mutualists.</title>
        <authorList>
            <consortium name="DOE Joint Genome Institute"/>
            <consortium name="Mycorrhizal Genomics Consortium"/>
            <person name="Kohler A."/>
            <person name="Kuo A."/>
            <person name="Nagy L.G."/>
            <person name="Floudas D."/>
            <person name="Copeland A."/>
            <person name="Barry K.W."/>
            <person name="Cichocki N."/>
            <person name="Veneault-Fourrey C."/>
            <person name="LaButti K."/>
            <person name="Lindquist E.A."/>
            <person name="Lipzen A."/>
            <person name="Lundell T."/>
            <person name="Morin E."/>
            <person name="Murat C."/>
            <person name="Riley R."/>
            <person name="Ohm R."/>
            <person name="Sun H."/>
            <person name="Tunlid A."/>
            <person name="Henrissat B."/>
            <person name="Grigoriev I.V."/>
            <person name="Hibbett D.S."/>
            <person name="Martin F."/>
        </authorList>
    </citation>
    <scope>NUCLEOTIDE SEQUENCE [LARGE SCALE GENOMIC DNA]</scope>
    <source>
        <strain evidence="5">FD-334 SS-4</strain>
    </source>
</reference>
<dbReference type="Proteomes" id="UP000054270">
    <property type="component" value="Unassembled WGS sequence"/>
</dbReference>
<dbReference type="GO" id="GO:0046872">
    <property type="term" value="F:metal ion binding"/>
    <property type="evidence" value="ECO:0007669"/>
    <property type="project" value="UniProtKB-KW"/>
</dbReference>
<evidence type="ECO:0000313" key="4">
    <source>
        <dbReference type="EMBL" id="KJA19583.1"/>
    </source>
</evidence>
<proteinExistence type="predicted"/>
<keyword evidence="2" id="KW-0479">Metal-binding</keyword>
<evidence type="ECO:0000256" key="2">
    <source>
        <dbReference type="ARBA" id="ARBA00022723"/>
    </source>
</evidence>
<sequence length="228" mass="26228">MDMQITSVHVYKLRVTPLTFDKIITKIIDDPVFQNNSHSPQAPVEEQLAVTLYCFGHDGNAASLQNIANWAGLGKGTVHKNEAVWLPTTEEKEAAKKWVESHSCKAWRHGWCFVDGTLIPLHNWPYWFGESYFDRKCNYSLNFQVINLPNLCIINFSYSQTGSIHDATAWEDTQICQEHQIIFEEGKWIWADSAYPVRKFSFAKFIIVTSHSFFLTDKHMDLGPIQKA</sequence>
<dbReference type="Pfam" id="PF13359">
    <property type="entry name" value="DDE_Tnp_4"/>
    <property type="match status" value="1"/>
</dbReference>